<evidence type="ECO:0000256" key="1">
    <source>
        <dbReference type="SAM" id="SignalP"/>
    </source>
</evidence>
<feature type="chain" id="PRO_5047219180" evidence="1">
    <location>
        <begin position="29"/>
        <end position="168"/>
    </location>
</feature>
<keyword evidence="3" id="KW-1185">Reference proteome</keyword>
<protein>
    <submittedName>
        <fullName evidence="2">Uncharacterized protein</fullName>
    </submittedName>
</protein>
<gene>
    <name evidence="2" type="ORF">RM540_10630</name>
</gene>
<dbReference type="Proteomes" id="UP001267426">
    <property type="component" value="Unassembled WGS sequence"/>
</dbReference>
<name>A0ABU3BSC6_9BACT</name>
<keyword evidence="1" id="KW-0732">Signal</keyword>
<comment type="caution">
    <text evidence="2">The sequence shown here is derived from an EMBL/GenBank/DDBJ whole genome shotgun (WGS) entry which is preliminary data.</text>
</comment>
<evidence type="ECO:0000313" key="2">
    <source>
        <dbReference type="EMBL" id="MDT0632200.1"/>
    </source>
</evidence>
<evidence type="ECO:0000313" key="3">
    <source>
        <dbReference type="Proteomes" id="UP001267426"/>
    </source>
</evidence>
<organism evidence="2 3">
    <name type="scientific">Rubrivirga litoralis</name>
    <dbReference type="NCBI Taxonomy" id="3075598"/>
    <lineage>
        <taxon>Bacteria</taxon>
        <taxon>Pseudomonadati</taxon>
        <taxon>Rhodothermota</taxon>
        <taxon>Rhodothermia</taxon>
        <taxon>Rhodothermales</taxon>
        <taxon>Rubricoccaceae</taxon>
        <taxon>Rubrivirga</taxon>
    </lineage>
</organism>
<accession>A0ABU3BSC6</accession>
<dbReference type="RefSeq" id="WP_311663885.1">
    <property type="nucleotide sequence ID" value="NZ_JAVRHT010000023.1"/>
</dbReference>
<proteinExistence type="predicted"/>
<reference evidence="2 3" key="1">
    <citation type="submission" date="2023-09" db="EMBL/GenBank/DDBJ databases">
        <authorList>
            <person name="Rey-Velasco X."/>
        </authorList>
    </citation>
    <scope>NUCLEOTIDE SEQUENCE [LARGE SCALE GENOMIC DNA]</scope>
    <source>
        <strain evidence="2 3">F394</strain>
    </source>
</reference>
<dbReference type="EMBL" id="JAVRHT010000023">
    <property type="protein sequence ID" value="MDT0632200.1"/>
    <property type="molecule type" value="Genomic_DNA"/>
</dbReference>
<feature type="signal peptide" evidence="1">
    <location>
        <begin position="1"/>
        <end position="28"/>
    </location>
</feature>
<sequence length="168" mass="17520">MYRPALTLPTRVGSAVVLLLALARPAPAQEAAASDGAEVGGAALHDEVVAWRTYSDDRAARVRVFASGDERRPVVAVVDDRAANGGAVTDEAAFVADLVGRALGFDPVAATFVFRFTPAAFVEGAADGGKTLLLQATFRRTASGGLGSPSWRVLTPDRLDALTDRGLR</sequence>